<feature type="region of interest" description="Disordered" evidence="1">
    <location>
        <begin position="1"/>
        <end position="24"/>
    </location>
</feature>
<gene>
    <name evidence="2" type="ORF">Dsin_023046</name>
</gene>
<dbReference type="Proteomes" id="UP001281410">
    <property type="component" value="Unassembled WGS sequence"/>
</dbReference>
<reference evidence="2" key="1">
    <citation type="journal article" date="2023" name="Plant J.">
        <title>Genome sequences and population genomics provide insights into the demographic history, inbreeding, and mutation load of two 'living fossil' tree species of Dipteronia.</title>
        <authorList>
            <person name="Feng Y."/>
            <person name="Comes H.P."/>
            <person name="Chen J."/>
            <person name="Zhu S."/>
            <person name="Lu R."/>
            <person name="Zhang X."/>
            <person name="Li P."/>
            <person name="Qiu J."/>
            <person name="Olsen K.M."/>
            <person name="Qiu Y."/>
        </authorList>
    </citation>
    <scope>NUCLEOTIDE SEQUENCE</scope>
    <source>
        <strain evidence="2">NBL</strain>
    </source>
</reference>
<dbReference type="AlphaFoldDB" id="A0AAE0E0H7"/>
<protein>
    <submittedName>
        <fullName evidence="2">Uncharacterized protein</fullName>
    </submittedName>
</protein>
<evidence type="ECO:0000256" key="1">
    <source>
        <dbReference type="SAM" id="MobiDB-lite"/>
    </source>
</evidence>
<proteinExistence type="predicted"/>
<keyword evidence="3" id="KW-1185">Reference proteome</keyword>
<sequence>MGVDPTSRRGGGVPGGRPDISSRRSYDSYNGAFPIHISQSLAKHGIKISVVISYFTHNKIDHKANSIHFVSFPVDESDDIFVKELIEQTNASSDTDDHDNLSWQQRWGSDGHASVPLQRHC</sequence>
<name>A0AAE0E0H7_9ROSI</name>
<feature type="region of interest" description="Disordered" evidence="1">
    <location>
        <begin position="89"/>
        <end position="121"/>
    </location>
</feature>
<comment type="caution">
    <text evidence="2">The sequence shown here is derived from an EMBL/GenBank/DDBJ whole genome shotgun (WGS) entry which is preliminary data.</text>
</comment>
<accession>A0AAE0E0H7</accession>
<dbReference type="EMBL" id="JANJYJ010000007">
    <property type="protein sequence ID" value="KAK3199631.1"/>
    <property type="molecule type" value="Genomic_DNA"/>
</dbReference>
<evidence type="ECO:0000313" key="2">
    <source>
        <dbReference type="EMBL" id="KAK3199631.1"/>
    </source>
</evidence>
<evidence type="ECO:0000313" key="3">
    <source>
        <dbReference type="Proteomes" id="UP001281410"/>
    </source>
</evidence>
<organism evidence="2 3">
    <name type="scientific">Dipteronia sinensis</name>
    <dbReference type="NCBI Taxonomy" id="43782"/>
    <lineage>
        <taxon>Eukaryota</taxon>
        <taxon>Viridiplantae</taxon>
        <taxon>Streptophyta</taxon>
        <taxon>Embryophyta</taxon>
        <taxon>Tracheophyta</taxon>
        <taxon>Spermatophyta</taxon>
        <taxon>Magnoliopsida</taxon>
        <taxon>eudicotyledons</taxon>
        <taxon>Gunneridae</taxon>
        <taxon>Pentapetalae</taxon>
        <taxon>rosids</taxon>
        <taxon>malvids</taxon>
        <taxon>Sapindales</taxon>
        <taxon>Sapindaceae</taxon>
        <taxon>Hippocastanoideae</taxon>
        <taxon>Acereae</taxon>
        <taxon>Dipteronia</taxon>
    </lineage>
</organism>